<dbReference type="CDD" id="cd16917">
    <property type="entry name" value="HATPase_UhpB-NarQ-NarX-like"/>
    <property type="match status" value="1"/>
</dbReference>
<dbReference type="Gene3D" id="3.30.565.10">
    <property type="entry name" value="Histidine kinase-like ATPase, C-terminal domain"/>
    <property type="match status" value="1"/>
</dbReference>
<sequence length="703" mass="78320">MHVRKILPIQIFVVPFCLAVCSCFLVSIPRYYERLVDECILSACKVTPAPPMPLAALQQEHLTVEGYAMTFTVIDASFTLLFYFAALIILWKCFREPLGLLASLMLVSFGTTFPSLVWGAAELSPVLWQWYDLVDMIGWITLFSFFLLFPDGKFVPAWTAKALSLICLVYLYSGLFPDAPFRFTSWPNLAKAFWLLSIILLLVSTQIYRYRKKSLPLQRQQTKWIVFGMTCGLGGFISISFLFEPALFQWGAVAYIYLNGILELFLLIIPLTLTLAIVRLRLWDIDPLVKRTLVYVGLSVFVVAVYILSVLYLSRLFQTKDNVVISLLATSVVAVLFAPLKEQLQRLVNRIMKGRHDDPYAVLSELGSQLVKPISPEAMLEVVVMTIKESLRLPYTGISISVNGQNTLVSSAGERADELLPFPIIHRGEELGTLLVANRSPGETFTAADYKLLDVLLTQSGPIIQNVNMTIGMKLLADALQESREKLVLAREEERRQIRHNLHDDLAPRLAALALNAAAAEKHVVHNPETAKEMMVELRKVIRATVDEIRTMVHDLRPPTLDELGLIGAVQERINELGQSTRHLTAAGMQTGLQFSFHVPDSLPPLPAAVEVAAYRIVTELLVNVVRHANATACTVRIQISPSRQLVLEVTDNGIGIHPRPKPSEKGGLGLVSIRERAAELGGNCLFERLETGGTRVTTTLPL</sequence>
<dbReference type="PROSITE" id="PS51257">
    <property type="entry name" value="PROKAR_LIPOPROTEIN"/>
    <property type="match status" value="1"/>
</dbReference>
<dbReference type="Pfam" id="PF07730">
    <property type="entry name" value="HisKA_3"/>
    <property type="match status" value="1"/>
</dbReference>
<dbReference type="EMBL" id="CP069127">
    <property type="protein sequence ID" value="QRG70111.1"/>
    <property type="molecule type" value="Genomic_DNA"/>
</dbReference>
<keyword evidence="4" id="KW-0808">Transferase</keyword>
<dbReference type="SMART" id="SM00387">
    <property type="entry name" value="HATPase_c"/>
    <property type="match status" value="1"/>
</dbReference>
<feature type="transmembrane region" description="Helical" evidence="9">
    <location>
        <begin position="155"/>
        <end position="172"/>
    </location>
</feature>
<keyword evidence="5" id="KW-0547">Nucleotide-binding</keyword>
<dbReference type="InterPro" id="IPR011712">
    <property type="entry name" value="Sig_transdc_His_kin_sub3_dim/P"/>
</dbReference>
<evidence type="ECO:0000256" key="9">
    <source>
        <dbReference type="SAM" id="Phobius"/>
    </source>
</evidence>
<dbReference type="InterPro" id="IPR050482">
    <property type="entry name" value="Sensor_HK_TwoCompSys"/>
</dbReference>
<dbReference type="InterPro" id="IPR036890">
    <property type="entry name" value="HATPase_C_sf"/>
</dbReference>
<protein>
    <recommendedName>
        <fullName evidence="2">histidine kinase</fullName>
        <ecNumber evidence="2">2.7.13.3</ecNumber>
    </recommendedName>
</protein>
<keyword evidence="9" id="KW-1133">Transmembrane helix</keyword>
<evidence type="ECO:0000256" key="3">
    <source>
        <dbReference type="ARBA" id="ARBA00022553"/>
    </source>
</evidence>
<evidence type="ECO:0000259" key="10">
    <source>
        <dbReference type="PROSITE" id="PS50109"/>
    </source>
</evidence>
<dbReference type="InterPro" id="IPR003594">
    <property type="entry name" value="HATPase_dom"/>
</dbReference>
<proteinExistence type="predicted"/>
<feature type="transmembrane region" description="Helical" evidence="9">
    <location>
        <begin position="127"/>
        <end position="148"/>
    </location>
</feature>
<evidence type="ECO:0000256" key="8">
    <source>
        <dbReference type="ARBA" id="ARBA00023012"/>
    </source>
</evidence>
<keyword evidence="6 11" id="KW-0418">Kinase</keyword>
<feature type="transmembrane region" description="Helical" evidence="9">
    <location>
        <begin position="98"/>
        <end position="121"/>
    </location>
</feature>
<feature type="transmembrane region" description="Helical" evidence="9">
    <location>
        <begin position="222"/>
        <end position="243"/>
    </location>
</feature>
<keyword evidence="3" id="KW-0597">Phosphoprotein</keyword>
<dbReference type="RefSeq" id="WP_203357085.1">
    <property type="nucleotide sequence ID" value="NZ_CP069127.1"/>
</dbReference>
<feature type="transmembrane region" description="Helical" evidence="9">
    <location>
        <begin position="292"/>
        <end position="317"/>
    </location>
</feature>
<dbReference type="Pfam" id="PF02518">
    <property type="entry name" value="HATPase_c"/>
    <property type="match status" value="1"/>
</dbReference>
<evidence type="ECO:0000256" key="4">
    <source>
        <dbReference type="ARBA" id="ARBA00022679"/>
    </source>
</evidence>
<keyword evidence="12" id="KW-1185">Reference proteome</keyword>
<dbReference type="SUPFAM" id="SSF55874">
    <property type="entry name" value="ATPase domain of HSP90 chaperone/DNA topoisomerase II/histidine kinase"/>
    <property type="match status" value="1"/>
</dbReference>
<evidence type="ECO:0000256" key="2">
    <source>
        <dbReference type="ARBA" id="ARBA00012438"/>
    </source>
</evidence>
<dbReference type="SUPFAM" id="SSF55781">
    <property type="entry name" value="GAF domain-like"/>
    <property type="match status" value="1"/>
</dbReference>
<reference evidence="11 12" key="1">
    <citation type="submission" date="2021-01" db="EMBL/GenBank/DDBJ databases">
        <title>Identification of strong promoters based on the transcriptome of Brevibacillus choshinensis.</title>
        <authorList>
            <person name="Yao D."/>
            <person name="Zhang K."/>
            <person name="Wu J."/>
        </authorList>
    </citation>
    <scope>NUCLEOTIDE SEQUENCE [LARGE SCALE GENOMIC DNA]</scope>
    <source>
        <strain evidence="11 12">HPD31-SP3</strain>
    </source>
</reference>
<evidence type="ECO:0000256" key="1">
    <source>
        <dbReference type="ARBA" id="ARBA00000085"/>
    </source>
</evidence>
<feature type="transmembrane region" description="Helical" evidence="9">
    <location>
        <begin position="192"/>
        <end position="210"/>
    </location>
</feature>
<evidence type="ECO:0000256" key="5">
    <source>
        <dbReference type="ARBA" id="ARBA00022741"/>
    </source>
</evidence>
<dbReference type="EC" id="2.7.13.3" evidence="2"/>
<keyword evidence="9" id="KW-0812">Transmembrane</keyword>
<dbReference type="Gene3D" id="3.30.450.40">
    <property type="match status" value="1"/>
</dbReference>
<dbReference type="InterPro" id="IPR029016">
    <property type="entry name" value="GAF-like_dom_sf"/>
</dbReference>
<gene>
    <name evidence="11" type="ORF">JNE38_13920</name>
</gene>
<feature type="domain" description="Histidine kinase" evidence="10">
    <location>
        <begin position="497"/>
        <end position="703"/>
    </location>
</feature>
<comment type="catalytic activity">
    <reaction evidence="1">
        <text>ATP + protein L-histidine = ADP + protein N-phospho-L-histidine.</text>
        <dbReference type="EC" id="2.7.13.3"/>
    </reaction>
</comment>
<keyword evidence="7" id="KW-0067">ATP-binding</keyword>
<feature type="transmembrane region" description="Helical" evidence="9">
    <location>
        <begin position="255"/>
        <end position="280"/>
    </location>
</feature>
<dbReference type="Proteomes" id="UP000596248">
    <property type="component" value="Chromosome"/>
</dbReference>
<dbReference type="Gene3D" id="1.20.5.1930">
    <property type="match status" value="1"/>
</dbReference>
<feature type="transmembrane region" description="Helical" evidence="9">
    <location>
        <begin position="7"/>
        <end position="28"/>
    </location>
</feature>
<evidence type="ECO:0000256" key="6">
    <source>
        <dbReference type="ARBA" id="ARBA00022777"/>
    </source>
</evidence>
<keyword evidence="8" id="KW-0902">Two-component regulatory system</keyword>
<dbReference type="InterPro" id="IPR005467">
    <property type="entry name" value="His_kinase_dom"/>
</dbReference>
<evidence type="ECO:0000313" key="12">
    <source>
        <dbReference type="Proteomes" id="UP000596248"/>
    </source>
</evidence>
<dbReference type="PANTHER" id="PTHR24421:SF10">
    <property type="entry name" value="NITRATE_NITRITE SENSOR PROTEIN NARQ"/>
    <property type="match status" value="1"/>
</dbReference>
<dbReference type="PROSITE" id="PS50109">
    <property type="entry name" value="HIS_KIN"/>
    <property type="match status" value="1"/>
</dbReference>
<accession>A0ABX7FV30</accession>
<feature type="transmembrane region" description="Helical" evidence="9">
    <location>
        <begin position="323"/>
        <end position="340"/>
    </location>
</feature>
<evidence type="ECO:0000256" key="7">
    <source>
        <dbReference type="ARBA" id="ARBA00022840"/>
    </source>
</evidence>
<feature type="transmembrane region" description="Helical" evidence="9">
    <location>
        <begin position="67"/>
        <end position="91"/>
    </location>
</feature>
<evidence type="ECO:0000313" key="11">
    <source>
        <dbReference type="EMBL" id="QRG70111.1"/>
    </source>
</evidence>
<dbReference type="PANTHER" id="PTHR24421">
    <property type="entry name" value="NITRATE/NITRITE SENSOR PROTEIN NARX-RELATED"/>
    <property type="match status" value="1"/>
</dbReference>
<keyword evidence="9" id="KW-0472">Membrane</keyword>
<name>A0ABX7FV30_BRECH</name>
<dbReference type="GO" id="GO:0016301">
    <property type="term" value="F:kinase activity"/>
    <property type="evidence" value="ECO:0007669"/>
    <property type="project" value="UniProtKB-KW"/>
</dbReference>
<organism evidence="11 12">
    <name type="scientific">Brevibacillus choshinensis</name>
    <dbReference type="NCBI Taxonomy" id="54911"/>
    <lineage>
        <taxon>Bacteria</taxon>
        <taxon>Bacillati</taxon>
        <taxon>Bacillota</taxon>
        <taxon>Bacilli</taxon>
        <taxon>Bacillales</taxon>
        <taxon>Paenibacillaceae</taxon>
        <taxon>Brevibacillus</taxon>
    </lineage>
</organism>